<feature type="transmembrane region" description="Helical" evidence="7">
    <location>
        <begin position="235"/>
        <end position="259"/>
    </location>
</feature>
<protein>
    <submittedName>
        <fullName evidence="9">UDP-N-acetylgalactosamine-undecaprenyl-phosphate N-acetylgalactosaminephosphotransferase</fullName>
        <ecNumber evidence="9">2.7.8.40</ecNumber>
    </submittedName>
</protein>
<keyword evidence="6 7" id="KW-0472">Membrane</keyword>
<organism evidence="9 10">
    <name type="scientific">Meiothermus taiwanensis</name>
    <dbReference type="NCBI Taxonomy" id="172827"/>
    <lineage>
        <taxon>Bacteria</taxon>
        <taxon>Thermotogati</taxon>
        <taxon>Deinococcota</taxon>
        <taxon>Deinococci</taxon>
        <taxon>Thermales</taxon>
        <taxon>Thermaceae</taxon>
        <taxon>Meiothermus</taxon>
    </lineage>
</organism>
<dbReference type="InterPro" id="IPR017475">
    <property type="entry name" value="EPS_sugar_tfrase"/>
</dbReference>
<evidence type="ECO:0000256" key="3">
    <source>
        <dbReference type="ARBA" id="ARBA00022679"/>
    </source>
</evidence>
<evidence type="ECO:0000256" key="6">
    <source>
        <dbReference type="ARBA" id="ARBA00023136"/>
    </source>
</evidence>
<reference evidence="9 10" key="1">
    <citation type="submission" date="2018-08" db="EMBL/GenBank/DDBJ databases">
        <title>Meiothermus cateniformans JCM 15151 genome sequencing project.</title>
        <authorList>
            <person name="Da Costa M.S."/>
            <person name="Albuquerque L."/>
            <person name="Raposo P."/>
            <person name="Froufe H.J.C."/>
            <person name="Barroso C.S."/>
            <person name="Egas C."/>
        </authorList>
    </citation>
    <scope>NUCLEOTIDE SEQUENCE [LARGE SCALE GENOMIC DNA]</scope>
    <source>
        <strain evidence="9 10">JCM 15151</strain>
    </source>
</reference>
<dbReference type="AlphaFoldDB" id="A0A399DPR3"/>
<dbReference type="InterPro" id="IPR003362">
    <property type="entry name" value="Bact_transf"/>
</dbReference>
<proteinExistence type="inferred from homology"/>
<feature type="transmembrane region" description="Helical" evidence="7">
    <location>
        <begin position="21"/>
        <end position="40"/>
    </location>
</feature>
<evidence type="ECO:0000256" key="1">
    <source>
        <dbReference type="ARBA" id="ARBA00004141"/>
    </source>
</evidence>
<sequence>MQVWMPSPTLSTTRSFTASDWLWHGAGIAMCQLAGSLLGWYNYRFWIMGPDAYGMVGLIVLSYVGSVLSSRRVLRFAKTDLLTTVFVSTLFWFLLTSAVLVLSRWYFSRTYLLGAFVMAFLWQALYLWLQKPDRYRLALIPGGLADALPGLGGIDWQILDTPRFVQVQAVVMDPYHTSDSRWLRFVAEMSLRGIPLLHAAAVYEGLTGRVSLEHHSEAFLEDWRLPTFYPYFKRVIDVCAVLLSLPLSLPLMLLVALLIRLDSKGPVLFWQERVGQGGRPFKMVKFRTMRLDAEKDGSCFARSDDDRITQVGRILRKFRLDELPQFWNVLRGEMSLIGPRPEQVEFAKQFSNQIPLYPYRHMVKPGLTGWAQVHQGYAAGADETIEKLTYDLYYVKHLSLWLDMLIAFKTLRTIFTGFGAR</sequence>
<comment type="caution">
    <text evidence="9">The sequence shown here is derived from an EMBL/GenBank/DDBJ whole genome shotgun (WGS) entry which is preliminary data.</text>
</comment>
<dbReference type="PANTHER" id="PTHR30576:SF0">
    <property type="entry name" value="UNDECAPRENYL-PHOSPHATE N-ACETYLGALACTOSAMINYL 1-PHOSPHATE TRANSFERASE-RELATED"/>
    <property type="match status" value="1"/>
</dbReference>
<dbReference type="GO" id="GO:0016020">
    <property type="term" value="C:membrane"/>
    <property type="evidence" value="ECO:0007669"/>
    <property type="project" value="UniProtKB-SubCell"/>
</dbReference>
<dbReference type="OrthoDB" id="9808602at2"/>
<dbReference type="PANTHER" id="PTHR30576">
    <property type="entry name" value="COLANIC BIOSYNTHESIS UDP-GLUCOSE LIPID CARRIER TRANSFERASE"/>
    <property type="match status" value="1"/>
</dbReference>
<dbReference type="EC" id="2.7.8.40" evidence="9"/>
<dbReference type="Pfam" id="PF02397">
    <property type="entry name" value="Bac_transf"/>
    <property type="match status" value="1"/>
</dbReference>
<evidence type="ECO:0000256" key="7">
    <source>
        <dbReference type="SAM" id="Phobius"/>
    </source>
</evidence>
<dbReference type="GO" id="GO:0016780">
    <property type="term" value="F:phosphotransferase activity, for other substituted phosphate groups"/>
    <property type="evidence" value="ECO:0007669"/>
    <property type="project" value="TreeGrafter"/>
</dbReference>
<evidence type="ECO:0000313" key="9">
    <source>
        <dbReference type="EMBL" id="RIH74334.1"/>
    </source>
</evidence>
<dbReference type="EMBL" id="QWKX01000123">
    <property type="protein sequence ID" value="RIH74334.1"/>
    <property type="molecule type" value="Genomic_DNA"/>
</dbReference>
<comment type="subcellular location">
    <subcellularLocation>
        <location evidence="1">Membrane</location>
        <topology evidence="1">Multi-pass membrane protein</topology>
    </subcellularLocation>
</comment>
<feature type="domain" description="Bacterial sugar transferase" evidence="8">
    <location>
        <begin position="233"/>
        <end position="415"/>
    </location>
</feature>
<dbReference type="Proteomes" id="UP000266089">
    <property type="component" value="Unassembled WGS sequence"/>
</dbReference>
<evidence type="ECO:0000259" key="8">
    <source>
        <dbReference type="Pfam" id="PF02397"/>
    </source>
</evidence>
<feature type="transmembrane region" description="Helical" evidence="7">
    <location>
        <begin position="81"/>
        <end position="105"/>
    </location>
</feature>
<comment type="similarity">
    <text evidence="2">Belongs to the bacterial sugar transferase family.</text>
</comment>
<accession>A0A399DPR3</accession>
<evidence type="ECO:0000256" key="5">
    <source>
        <dbReference type="ARBA" id="ARBA00022989"/>
    </source>
</evidence>
<name>A0A399DPR3_9DEIN</name>
<evidence type="ECO:0000256" key="4">
    <source>
        <dbReference type="ARBA" id="ARBA00022692"/>
    </source>
</evidence>
<keyword evidence="4 7" id="KW-0812">Transmembrane</keyword>
<evidence type="ECO:0000313" key="10">
    <source>
        <dbReference type="Proteomes" id="UP000266089"/>
    </source>
</evidence>
<dbReference type="RefSeq" id="WP_119361850.1">
    <property type="nucleotide sequence ID" value="NZ_JBHSXZ010000016.1"/>
</dbReference>
<feature type="transmembrane region" description="Helical" evidence="7">
    <location>
        <begin position="111"/>
        <end position="129"/>
    </location>
</feature>
<dbReference type="NCBIfam" id="TIGR03025">
    <property type="entry name" value="EPS_sugtrans"/>
    <property type="match status" value="1"/>
</dbReference>
<keyword evidence="5 7" id="KW-1133">Transmembrane helix</keyword>
<evidence type="ECO:0000256" key="2">
    <source>
        <dbReference type="ARBA" id="ARBA00006464"/>
    </source>
</evidence>
<keyword evidence="3 9" id="KW-0808">Transferase</keyword>
<feature type="transmembrane region" description="Helical" evidence="7">
    <location>
        <begin position="52"/>
        <end position="69"/>
    </location>
</feature>
<gene>
    <name evidence="9" type="primary">wecA</name>
    <name evidence="9" type="ORF">Mcate_02755</name>
</gene>